<evidence type="ECO:0000256" key="1">
    <source>
        <dbReference type="ARBA" id="ARBA00022946"/>
    </source>
</evidence>
<accession>A0A7X0DCH5</accession>
<feature type="domain" description="CAF17 C-terminal" evidence="2">
    <location>
        <begin position="197"/>
        <end position="268"/>
    </location>
</feature>
<proteinExistence type="predicted"/>
<keyword evidence="1" id="KW-0809">Transit peptide</keyword>
<dbReference type="InterPro" id="IPR057460">
    <property type="entry name" value="CAF17_C"/>
</dbReference>
<dbReference type="Proteomes" id="UP000535501">
    <property type="component" value="Unassembled WGS sequence"/>
</dbReference>
<organism evidence="3 4">
    <name type="scientific">Pseudorhizobium flavum</name>
    <dbReference type="NCBI Taxonomy" id="1335061"/>
    <lineage>
        <taxon>Bacteria</taxon>
        <taxon>Pseudomonadati</taxon>
        <taxon>Pseudomonadota</taxon>
        <taxon>Alphaproteobacteria</taxon>
        <taxon>Hyphomicrobiales</taxon>
        <taxon>Rhizobiaceae</taxon>
        <taxon>Rhizobium/Agrobacterium group</taxon>
        <taxon>Pseudorhizobium</taxon>
    </lineage>
</organism>
<dbReference type="Pfam" id="PF25455">
    <property type="entry name" value="Beta-barrel_CAF17_C"/>
    <property type="match status" value="1"/>
</dbReference>
<sequence>MPAAHLPERRFLRISGQEAEHFLQNLITTDIVSLPDGVAKPGALLTPQGKILFDFIIWRDGDGFLIETEAVQQDALVRRLTMYKLRAAVEIAVLEQQGATVVWGEDEVAGGVADSRFDHAGIALTRMPGLVDTGFFDGDYEALRVKAGVAASGVDYALQDAFPHDILMDLNGGLSFRKGCYVGQEVVSRMQHRGTARRRLVQIAADDLLPPTGTEIIAGGKPAGTLGTGCGRAGLAILRTDRVGAAIAAGTPVLAGATPVTVRLPAWSGLAFPSDEQEAGS</sequence>
<dbReference type="GO" id="GO:0016226">
    <property type="term" value="P:iron-sulfur cluster assembly"/>
    <property type="evidence" value="ECO:0007669"/>
    <property type="project" value="TreeGrafter"/>
</dbReference>
<dbReference type="AlphaFoldDB" id="A0A7X0DCH5"/>
<name>A0A7X0DCH5_9HYPH</name>
<dbReference type="RefSeq" id="WP_077547031.1">
    <property type="nucleotide sequence ID" value="NZ_CANLQM010000004.1"/>
</dbReference>
<reference evidence="3 4" key="1">
    <citation type="submission" date="2020-08" db="EMBL/GenBank/DDBJ databases">
        <title>Genomic Encyclopedia of Type Strains, Phase IV (KMG-IV): sequencing the most valuable type-strain genomes for metagenomic binning, comparative biology and taxonomic classification.</title>
        <authorList>
            <person name="Goeker M."/>
        </authorList>
    </citation>
    <scope>NUCLEOTIDE SEQUENCE [LARGE SCALE GENOMIC DNA]</scope>
    <source>
        <strain evidence="3 4">DSM 102134</strain>
    </source>
</reference>
<dbReference type="Gene3D" id="2.40.30.160">
    <property type="match status" value="1"/>
</dbReference>
<dbReference type="NCBIfam" id="TIGR03317">
    <property type="entry name" value="ygfZ_signature"/>
    <property type="match status" value="1"/>
</dbReference>
<gene>
    <name evidence="3" type="ORF">HNQ75_000940</name>
</gene>
<dbReference type="InterPro" id="IPR045179">
    <property type="entry name" value="YgfZ/GcvT"/>
</dbReference>
<dbReference type="Gene3D" id="3.30.1360.120">
    <property type="entry name" value="Probable tRNA modification gtpase trme, domain 1"/>
    <property type="match status" value="1"/>
</dbReference>
<dbReference type="PANTHER" id="PTHR22602">
    <property type="entry name" value="TRANSFERASE CAF17, MITOCHONDRIAL-RELATED"/>
    <property type="match status" value="1"/>
</dbReference>
<evidence type="ECO:0000313" key="4">
    <source>
        <dbReference type="Proteomes" id="UP000535501"/>
    </source>
</evidence>
<evidence type="ECO:0000313" key="3">
    <source>
        <dbReference type="EMBL" id="MBB6178986.1"/>
    </source>
</evidence>
<dbReference type="PANTHER" id="PTHR22602:SF0">
    <property type="entry name" value="TRANSFERASE CAF17, MITOCHONDRIAL-RELATED"/>
    <property type="match status" value="1"/>
</dbReference>
<evidence type="ECO:0000259" key="2">
    <source>
        <dbReference type="Pfam" id="PF25455"/>
    </source>
</evidence>
<dbReference type="SUPFAM" id="SSF103025">
    <property type="entry name" value="Folate-binding domain"/>
    <property type="match status" value="1"/>
</dbReference>
<dbReference type="InterPro" id="IPR017703">
    <property type="entry name" value="YgfZ/GCV_T_CS"/>
</dbReference>
<protein>
    <recommendedName>
        <fullName evidence="2">CAF17 C-terminal domain-containing protein</fullName>
    </recommendedName>
</protein>
<dbReference type="EMBL" id="JACHEJ010000002">
    <property type="protein sequence ID" value="MBB6178986.1"/>
    <property type="molecule type" value="Genomic_DNA"/>
</dbReference>
<keyword evidence="4" id="KW-1185">Reference proteome</keyword>
<dbReference type="InterPro" id="IPR027266">
    <property type="entry name" value="TrmE/GcvT-like"/>
</dbReference>
<comment type="caution">
    <text evidence="3">The sequence shown here is derived from an EMBL/GenBank/DDBJ whole genome shotgun (WGS) entry which is preliminary data.</text>
</comment>